<evidence type="ECO:0000256" key="10">
    <source>
        <dbReference type="RuleBase" id="RU363054"/>
    </source>
</evidence>
<dbReference type="InterPro" id="IPR035906">
    <property type="entry name" value="MetI-like_sf"/>
</dbReference>
<evidence type="ECO:0000256" key="3">
    <source>
        <dbReference type="ARBA" id="ARBA00022448"/>
    </source>
</evidence>
<evidence type="ECO:0000256" key="1">
    <source>
        <dbReference type="ARBA" id="ARBA00004651"/>
    </source>
</evidence>
<dbReference type="Gene3D" id="1.10.3720.10">
    <property type="entry name" value="MetI-like"/>
    <property type="match status" value="1"/>
</dbReference>
<keyword evidence="6 9" id="KW-0812">Transmembrane</keyword>
<dbReference type="GO" id="GO:0005886">
    <property type="term" value="C:plasma membrane"/>
    <property type="evidence" value="ECO:0007669"/>
    <property type="project" value="UniProtKB-SubCell"/>
</dbReference>
<dbReference type="AlphaFoldDB" id="A0A426TZM3"/>
<dbReference type="PROSITE" id="PS50928">
    <property type="entry name" value="ABC_TM1"/>
    <property type="match status" value="1"/>
</dbReference>
<dbReference type="Pfam" id="PF00528">
    <property type="entry name" value="BPD_transp_1"/>
    <property type="match status" value="1"/>
</dbReference>
<keyword evidence="5 10" id="KW-0592">Phosphate transport</keyword>
<dbReference type="Proteomes" id="UP000280307">
    <property type="component" value="Unassembled WGS sequence"/>
</dbReference>
<evidence type="ECO:0000259" key="11">
    <source>
        <dbReference type="PROSITE" id="PS50928"/>
    </source>
</evidence>
<organism evidence="12 13">
    <name type="scientific">Candidatus Viridilinea halotolerans</name>
    <dbReference type="NCBI Taxonomy" id="2491704"/>
    <lineage>
        <taxon>Bacteria</taxon>
        <taxon>Bacillati</taxon>
        <taxon>Chloroflexota</taxon>
        <taxon>Chloroflexia</taxon>
        <taxon>Chloroflexales</taxon>
        <taxon>Chloroflexineae</taxon>
        <taxon>Oscillochloridaceae</taxon>
        <taxon>Candidatus Viridilinea</taxon>
    </lineage>
</organism>
<dbReference type="GO" id="GO:0005315">
    <property type="term" value="F:phosphate transmembrane transporter activity"/>
    <property type="evidence" value="ECO:0007669"/>
    <property type="project" value="InterPro"/>
</dbReference>
<keyword evidence="4 10" id="KW-1003">Cell membrane</keyword>
<dbReference type="PANTHER" id="PTHR30425:SF1">
    <property type="entry name" value="PHOSPHATE TRANSPORT SYSTEM PERMEASE PROTEIN PSTC"/>
    <property type="match status" value="1"/>
</dbReference>
<name>A0A426TZM3_9CHLR</name>
<evidence type="ECO:0000256" key="6">
    <source>
        <dbReference type="ARBA" id="ARBA00022692"/>
    </source>
</evidence>
<dbReference type="InterPro" id="IPR051124">
    <property type="entry name" value="Phosphate_Transport_Permease"/>
</dbReference>
<comment type="caution">
    <text evidence="12">The sequence shown here is derived from an EMBL/GenBank/DDBJ whole genome shotgun (WGS) entry which is preliminary data.</text>
</comment>
<comment type="function">
    <text evidence="10">Part of the binding-protein-dependent transport system for phosphate; probably responsible for the translocation of the substrate across the membrane.</text>
</comment>
<feature type="transmembrane region" description="Helical" evidence="9">
    <location>
        <begin position="79"/>
        <end position="109"/>
    </location>
</feature>
<reference evidence="12 13" key="1">
    <citation type="submission" date="2018-12" db="EMBL/GenBank/DDBJ databases">
        <title>Genome Sequence of Candidatus Viridilinea halotolerans isolated from saline sulfide-rich spring.</title>
        <authorList>
            <person name="Grouzdev D.S."/>
            <person name="Burganskaya E.I."/>
            <person name="Krutkina M.S."/>
            <person name="Sukhacheva M.V."/>
            <person name="Gorlenko V.M."/>
        </authorList>
    </citation>
    <scope>NUCLEOTIDE SEQUENCE [LARGE SCALE GENOMIC DNA]</scope>
    <source>
        <strain evidence="12">Chok-6</strain>
    </source>
</reference>
<evidence type="ECO:0000256" key="4">
    <source>
        <dbReference type="ARBA" id="ARBA00022475"/>
    </source>
</evidence>
<protein>
    <recommendedName>
        <fullName evidence="10">Phosphate transport system permease protein</fullName>
    </recommendedName>
</protein>
<feature type="transmembrane region" description="Helical" evidence="9">
    <location>
        <begin position="31"/>
        <end position="59"/>
    </location>
</feature>
<dbReference type="NCBIfam" id="TIGR02138">
    <property type="entry name" value="phosphate_pstC"/>
    <property type="match status" value="1"/>
</dbReference>
<dbReference type="CDD" id="cd06261">
    <property type="entry name" value="TM_PBP2"/>
    <property type="match status" value="1"/>
</dbReference>
<evidence type="ECO:0000256" key="9">
    <source>
        <dbReference type="RuleBase" id="RU363032"/>
    </source>
</evidence>
<keyword evidence="3 9" id="KW-0813">Transport</keyword>
<dbReference type="GO" id="GO:0006817">
    <property type="term" value="P:phosphate ion transport"/>
    <property type="evidence" value="ECO:0007669"/>
    <property type="project" value="UniProtKB-KW"/>
</dbReference>
<evidence type="ECO:0000256" key="5">
    <source>
        <dbReference type="ARBA" id="ARBA00022592"/>
    </source>
</evidence>
<feature type="transmembrane region" description="Helical" evidence="9">
    <location>
        <begin position="228"/>
        <end position="248"/>
    </location>
</feature>
<sequence>MAGKGLGEAVLRLKPKRIRAIRRWQEGIGHALMGALTWSLLGLLLAIGGVLLLRALPLLQNTSLTELLFSTTWQPMRGLFGMAPFLVGTLAVTMVAMLLAVPLAILSGIYLAEYMSRRARLFFKPVTDLLAGIPPVVYGLWGVLVIVPFVRNELAPWADRTLGGYLPFFANTNPSGYSIAAAGLVLSLMVYPIIVAVTEEVLRAVPRELREALFALGATRWEVTKVTLLRTGLPGVVAAVILGFSRAFGETLAVLMVVGNVARIPGSIFDGGYTLAGLIANNYGEMMSVPRYESALMGAALMLLLVVVSFNLGAWLFLTRRLPR</sequence>
<accession>A0A426TZM3</accession>
<evidence type="ECO:0000313" key="12">
    <source>
        <dbReference type="EMBL" id="RRR71753.1"/>
    </source>
</evidence>
<dbReference type="InterPro" id="IPR011864">
    <property type="entry name" value="Phosphate_PstC"/>
</dbReference>
<feature type="transmembrane region" description="Helical" evidence="9">
    <location>
        <begin position="129"/>
        <end position="150"/>
    </location>
</feature>
<feature type="domain" description="ABC transmembrane type-1" evidence="11">
    <location>
        <begin position="86"/>
        <end position="314"/>
    </location>
</feature>
<dbReference type="PANTHER" id="PTHR30425">
    <property type="entry name" value="PHOSPHATE TRANSPORT SYSTEM PERMEASE PROTEIN PST"/>
    <property type="match status" value="1"/>
</dbReference>
<evidence type="ECO:0000256" key="8">
    <source>
        <dbReference type="ARBA" id="ARBA00023136"/>
    </source>
</evidence>
<dbReference type="SUPFAM" id="SSF161098">
    <property type="entry name" value="MetI-like"/>
    <property type="match status" value="1"/>
</dbReference>
<comment type="similarity">
    <text evidence="2 10">Belongs to the binding-protein-dependent transport system permease family. CysTW subfamily.</text>
</comment>
<evidence type="ECO:0000313" key="13">
    <source>
        <dbReference type="Proteomes" id="UP000280307"/>
    </source>
</evidence>
<feature type="transmembrane region" description="Helical" evidence="9">
    <location>
        <begin position="295"/>
        <end position="318"/>
    </location>
</feature>
<keyword evidence="7 9" id="KW-1133">Transmembrane helix</keyword>
<comment type="subcellular location">
    <subcellularLocation>
        <location evidence="1 9">Cell membrane</location>
        <topology evidence="1 9">Multi-pass membrane protein</topology>
    </subcellularLocation>
</comment>
<dbReference type="InterPro" id="IPR000515">
    <property type="entry name" value="MetI-like"/>
</dbReference>
<evidence type="ECO:0000256" key="2">
    <source>
        <dbReference type="ARBA" id="ARBA00007069"/>
    </source>
</evidence>
<gene>
    <name evidence="12" type="primary">pstC</name>
    <name evidence="12" type="ORF">EI684_11055</name>
</gene>
<dbReference type="EMBL" id="RSAS01000430">
    <property type="protein sequence ID" value="RRR71753.1"/>
    <property type="molecule type" value="Genomic_DNA"/>
</dbReference>
<keyword evidence="8 9" id="KW-0472">Membrane</keyword>
<feature type="transmembrane region" description="Helical" evidence="9">
    <location>
        <begin position="176"/>
        <end position="197"/>
    </location>
</feature>
<proteinExistence type="inferred from homology"/>
<evidence type="ECO:0000256" key="7">
    <source>
        <dbReference type="ARBA" id="ARBA00022989"/>
    </source>
</evidence>